<proteinExistence type="predicted"/>
<dbReference type="AlphaFoldDB" id="A0A829H5Y0"/>
<feature type="transmembrane region" description="Helical" evidence="1">
    <location>
        <begin position="45"/>
        <end position="64"/>
    </location>
</feature>
<evidence type="ECO:0000313" key="3">
    <source>
        <dbReference type="Proteomes" id="UP000014244"/>
    </source>
</evidence>
<dbReference type="Proteomes" id="UP000014244">
    <property type="component" value="Unassembled WGS sequence"/>
</dbReference>
<sequence>MPHYAVFNFIVGILFLILGFVFLLLSIRWEKPSGNQRGITNKSGVWTGSIFMLLGVATILITLLTK</sequence>
<reference evidence="2 3" key="1">
    <citation type="journal article" date="2013" name="PLoS ONE">
        <title>Lactobacillus paracasei comparative genomics: towards species pan-genome definition and exploitation of diversity.</title>
        <authorList>
            <person name="Smokvina T."/>
            <person name="Wels M."/>
            <person name="Polka J."/>
            <person name="Chervaux C."/>
            <person name="Brisse S."/>
            <person name="Boekhorst J."/>
            <person name="van Hylckama Vlieg J.E."/>
            <person name="Siezen R.J."/>
        </authorList>
    </citation>
    <scope>NUCLEOTIDE SEQUENCE [LARGE SCALE GENOMIC DNA]</scope>
    <source>
        <strain evidence="2 3">Lpp41</strain>
    </source>
</reference>
<comment type="caution">
    <text evidence="2">The sequence shown here is derived from an EMBL/GenBank/DDBJ whole genome shotgun (WGS) entry which is preliminary data.</text>
</comment>
<keyword evidence="1" id="KW-1133">Transmembrane helix</keyword>
<name>A0A829H5Y0_LACPA</name>
<organism evidence="2 3">
    <name type="scientific">Lacticaseibacillus paracasei subsp. paracasei Lpp41</name>
    <dbReference type="NCBI Taxonomy" id="1256208"/>
    <lineage>
        <taxon>Bacteria</taxon>
        <taxon>Bacillati</taxon>
        <taxon>Bacillota</taxon>
        <taxon>Bacilli</taxon>
        <taxon>Lactobacillales</taxon>
        <taxon>Lactobacillaceae</taxon>
        <taxon>Lacticaseibacillus</taxon>
    </lineage>
</organism>
<evidence type="ECO:0000313" key="2">
    <source>
        <dbReference type="EMBL" id="EPC72104.1"/>
    </source>
</evidence>
<evidence type="ECO:0000256" key="1">
    <source>
        <dbReference type="SAM" id="Phobius"/>
    </source>
</evidence>
<protein>
    <submittedName>
        <fullName evidence="2">Uncharacterized protein</fullName>
    </submittedName>
</protein>
<gene>
    <name evidence="2" type="ORF">Lpp41_10171</name>
</gene>
<feature type="transmembrane region" description="Helical" evidence="1">
    <location>
        <begin position="6"/>
        <end position="25"/>
    </location>
</feature>
<accession>A0A829H5Y0</accession>
<keyword evidence="1" id="KW-0812">Transmembrane</keyword>
<keyword evidence="1" id="KW-0472">Membrane</keyword>
<dbReference type="EMBL" id="ANKE01000492">
    <property type="protein sequence ID" value="EPC72104.1"/>
    <property type="molecule type" value="Genomic_DNA"/>
</dbReference>